<dbReference type="SMART" id="SM00490">
    <property type="entry name" value="HELICc"/>
    <property type="match status" value="1"/>
</dbReference>
<dbReference type="Pfam" id="PF04408">
    <property type="entry name" value="WHD_HA2"/>
    <property type="match status" value="1"/>
</dbReference>
<dbReference type="CDD" id="cd17917">
    <property type="entry name" value="DEXHc_RHA-like"/>
    <property type="match status" value="1"/>
</dbReference>
<sequence length="1061" mass="117915">MPPPRKGIVKSGNAGNSGKSSKSEEVSPSTTNDAAGQNPLFPPGSKYPASLLHERCQKNGWDKPVVDTRKQPNGWSFVVTLSRINKKTSQKETVRMEPHPPYVCPSALEARHWGATYALYRFCNGIQLSRVLPRGPADYWNLLATEHKNAPEHQKWMYNTDPFAAKKEVEERQTCAAEKRANVSSTAGNTSPDSSSTLSEFSQAPEVRMATGLREFVEDAIKKGMSMYPETVDQAALILPEDSCRQVEQGLLRLGFTAAQARNAVKFLSSPSSIAATLLESLSPLEASIEYLVLHVPECDLPKRFLPSSNSSNPFITSAHSGTEDLKKRWAEDKAVKVAGWPPHLVKELTSDPRLVEDWSLLISALGKRLVGEDIVNPPSTMGMPYVIDAEEASSLGVEYEDPNHLVMPLFSAPASLHVLVSPDGSYPRVGNTPVYLTSSSIPSYVRLHLLSQLLQALKDPEFMSDGEGFCMAAMRHLEDAWASVEAEGPPDVSEVLKHILPTRKISTVEPLDMDDDKNDYSPTKKQKSGTRRFDPRTDGEVREQFESICRNPKYVELLVNRKDLPSFSTKQQFLDLLEMNRVVVVVGETGCGKTTQLPQFILDSLILSNQGARASVLIAQPRRLSAIGVAARVSAERLDDGSVGYAIRGESKQNVKTKLLFCTTGVVLRRLSMKDNLEDVTHVVVDEVHERSLDGDFLMLELRNLLKRNAKIKVVLMSATINHEMFMRYFNGAPLLNIPGSVHPVTDKYLEDVIPAIRYDPSGASNKQGKGDAEKVEMLISQGVDERSASAIIRISRSERIDYQLIAVLVRHIMDCEQEKGGVLIFLPGVQEIRQCIDALKSVTSSAEADILPLHASLSNQEQMRVFAKTKRWKLIASTNVAETSITIDDVIYVLDSGKVKETQYDHEMNLSKLVETWVTQAAARQRRGRAGRTRPGICYKLYTRAQEEKMSRFPVPEILRVPLENISLSVKAMRENEDVKLYLGRAIDPPPLKAMEMAWSTLEELGAINDDGKITALGRHMSLLPIDLRLAKMLVLGTVFRCLEPMLKSRTRLVENRSL</sequence>
<dbReference type="EMBL" id="CM032181">
    <property type="protein sequence ID" value="KAG7099684.1"/>
    <property type="molecule type" value="Genomic_DNA"/>
</dbReference>
<dbReference type="EC" id="3.6.4.13" evidence="1"/>
<keyword evidence="3" id="KW-0378">Hydrolase</keyword>
<gene>
    <name evidence="10" type="ORF">E1B28_001508</name>
</gene>
<evidence type="ECO:0000256" key="5">
    <source>
        <dbReference type="ARBA" id="ARBA00022840"/>
    </source>
</evidence>
<dbReference type="InterPro" id="IPR007502">
    <property type="entry name" value="Helicase-assoc_dom"/>
</dbReference>
<evidence type="ECO:0000259" key="9">
    <source>
        <dbReference type="PROSITE" id="PS51194"/>
    </source>
</evidence>
<comment type="caution">
    <text evidence="10">The sequence shown here is derived from an EMBL/GenBank/DDBJ whole genome shotgun (WGS) entry which is preliminary data.</text>
</comment>
<dbReference type="GeneID" id="66070584"/>
<dbReference type="InterPro" id="IPR056328">
    <property type="entry name" value="DSRM_DHX29"/>
</dbReference>
<name>A0A9P7V3J4_9AGAR</name>
<dbReference type="InterPro" id="IPR011545">
    <property type="entry name" value="DEAD/DEAH_box_helicase_dom"/>
</dbReference>
<evidence type="ECO:0000256" key="4">
    <source>
        <dbReference type="ARBA" id="ARBA00022806"/>
    </source>
</evidence>
<keyword evidence="4" id="KW-0347">Helicase</keyword>
<dbReference type="PROSITE" id="PS51194">
    <property type="entry name" value="HELICASE_CTER"/>
    <property type="match status" value="1"/>
</dbReference>
<evidence type="ECO:0000256" key="6">
    <source>
        <dbReference type="ARBA" id="ARBA00047984"/>
    </source>
</evidence>
<dbReference type="InterPro" id="IPR014001">
    <property type="entry name" value="Helicase_ATP-bd"/>
</dbReference>
<organism evidence="10 11">
    <name type="scientific">Marasmius oreades</name>
    <name type="common">fairy-ring Marasmius</name>
    <dbReference type="NCBI Taxonomy" id="181124"/>
    <lineage>
        <taxon>Eukaryota</taxon>
        <taxon>Fungi</taxon>
        <taxon>Dikarya</taxon>
        <taxon>Basidiomycota</taxon>
        <taxon>Agaricomycotina</taxon>
        <taxon>Agaricomycetes</taxon>
        <taxon>Agaricomycetidae</taxon>
        <taxon>Agaricales</taxon>
        <taxon>Marasmiineae</taxon>
        <taxon>Marasmiaceae</taxon>
        <taxon>Marasmius</taxon>
    </lineage>
</organism>
<dbReference type="InterPro" id="IPR001650">
    <property type="entry name" value="Helicase_C-like"/>
</dbReference>
<dbReference type="Pfam" id="PF24385">
    <property type="entry name" value="DSRM_DHX29"/>
    <property type="match status" value="1"/>
</dbReference>
<dbReference type="GO" id="GO:0016787">
    <property type="term" value="F:hydrolase activity"/>
    <property type="evidence" value="ECO:0007669"/>
    <property type="project" value="UniProtKB-KW"/>
</dbReference>
<dbReference type="PROSITE" id="PS51192">
    <property type="entry name" value="HELICASE_ATP_BIND_1"/>
    <property type="match status" value="1"/>
</dbReference>
<protein>
    <recommendedName>
        <fullName evidence="1">RNA helicase</fullName>
        <ecNumber evidence="1">3.6.4.13</ecNumber>
    </recommendedName>
</protein>
<feature type="compositionally biased region" description="Polar residues" evidence="7">
    <location>
        <begin position="182"/>
        <end position="202"/>
    </location>
</feature>
<comment type="catalytic activity">
    <reaction evidence="6">
        <text>ATP + H2O = ADP + phosphate + H(+)</text>
        <dbReference type="Rhea" id="RHEA:13065"/>
        <dbReference type="ChEBI" id="CHEBI:15377"/>
        <dbReference type="ChEBI" id="CHEBI:15378"/>
        <dbReference type="ChEBI" id="CHEBI:30616"/>
        <dbReference type="ChEBI" id="CHEBI:43474"/>
        <dbReference type="ChEBI" id="CHEBI:456216"/>
        <dbReference type="EC" id="3.6.4.13"/>
    </reaction>
</comment>
<feature type="region of interest" description="Disordered" evidence="7">
    <location>
        <begin position="1"/>
        <end position="49"/>
    </location>
</feature>
<dbReference type="Gene3D" id="3.40.50.300">
    <property type="entry name" value="P-loop containing nucleotide triphosphate hydrolases"/>
    <property type="match status" value="2"/>
</dbReference>
<feature type="domain" description="Helicase ATP-binding" evidence="8">
    <location>
        <begin position="575"/>
        <end position="740"/>
    </location>
</feature>
<dbReference type="SUPFAM" id="SSF52540">
    <property type="entry name" value="P-loop containing nucleoside triphosphate hydrolases"/>
    <property type="match status" value="1"/>
</dbReference>
<proteinExistence type="predicted"/>
<evidence type="ECO:0000256" key="3">
    <source>
        <dbReference type="ARBA" id="ARBA00022801"/>
    </source>
</evidence>
<dbReference type="PANTHER" id="PTHR18934">
    <property type="entry name" value="ATP-DEPENDENT RNA HELICASE"/>
    <property type="match status" value="1"/>
</dbReference>
<evidence type="ECO:0000256" key="2">
    <source>
        <dbReference type="ARBA" id="ARBA00022741"/>
    </source>
</evidence>
<dbReference type="AlphaFoldDB" id="A0A9P7V3J4"/>
<dbReference type="InterPro" id="IPR027417">
    <property type="entry name" value="P-loop_NTPase"/>
</dbReference>
<dbReference type="GO" id="GO:0003724">
    <property type="term" value="F:RNA helicase activity"/>
    <property type="evidence" value="ECO:0007669"/>
    <property type="project" value="UniProtKB-EC"/>
</dbReference>
<dbReference type="Pfam" id="PF00271">
    <property type="entry name" value="Helicase_C"/>
    <property type="match status" value="1"/>
</dbReference>
<reference evidence="10" key="1">
    <citation type="journal article" date="2021" name="Genome Biol. Evol.">
        <title>The assembled and annotated genome of the fairy-ring fungus Marasmius oreades.</title>
        <authorList>
            <person name="Hiltunen M."/>
            <person name="Ament-Velasquez S.L."/>
            <person name="Johannesson H."/>
        </authorList>
    </citation>
    <scope>NUCLEOTIDE SEQUENCE</scope>
    <source>
        <strain evidence="10">03SP1</strain>
    </source>
</reference>
<keyword evidence="11" id="KW-1185">Reference proteome</keyword>
<dbReference type="InterPro" id="IPR048333">
    <property type="entry name" value="HA2_WH"/>
</dbReference>
<dbReference type="OrthoDB" id="5600252at2759"/>
<evidence type="ECO:0000256" key="7">
    <source>
        <dbReference type="SAM" id="MobiDB-lite"/>
    </source>
</evidence>
<dbReference type="FunFam" id="3.40.50.300:FF:000500">
    <property type="entry name" value="ATP-dependent RNA helicase DHX29"/>
    <property type="match status" value="1"/>
</dbReference>
<dbReference type="GO" id="GO:0005524">
    <property type="term" value="F:ATP binding"/>
    <property type="evidence" value="ECO:0007669"/>
    <property type="project" value="UniProtKB-KW"/>
</dbReference>
<dbReference type="RefSeq" id="XP_043016154.1">
    <property type="nucleotide sequence ID" value="XM_043147445.1"/>
</dbReference>
<dbReference type="KEGG" id="more:E1B28_001508"/>
<evidence type="ECO:0000256" key="1">
    <source>
        <dbReference type="ARBA" id="ARBA00012552"/>
    </source>
</evidence>
<evidence type="ECO:0000259" key="8">
    <source>
        <dbReference type="PROSITE" id="PS51192"/>
    </source>
</evidence>
<dbReference type="PANTHER" id="PTHR18934:SF267">
    <property type="entry name" value="ATP-DEPENDENT RNA HELICASE YLR419W-RELATED"/>
    <property type="match status" value="1"/>
</dbReference>
<keyword evidence="2" id="KW-0547">Nucleotide-binding</keyword>
<dbReference type="Proteomes" id="UP001049176">
    <property type="component" value="Chromosome 1"/>
</dbReference>
<dbReference type="CDD" id="cd18791">
    <property type="entry name" value="SF2_C_RHA"/>
    <property type="match status" value="1"/>
</dbReference>
<feature type="region of interest" description="Disordered" evidence="7">
    <location>
        <begin position="177"/>
        <end position="202"/>
    </location>
</feature>
<dbReference type="SMART" id="SM00487">
    <property type="entry name" value="DEXDc"/>
    <property type="match status" value="1"/>
</dbReference>
<dbReference type="Pfam" id="PF00270">
    <property type="entry name" value="DEAD"/>
    <property type="match status" value="1"/>
</dbReference>
<feature type="domain" description="Helicase C-terminal" evidence="9">
    <location>
        <begin position="809"/>
        <end position="976"/>
    </location>
</feature>
<feature type="compositionally biased region" description="Low complexity" evidence="7">
    <location>
        <begin position="9"/>
        <end position="20"/>
    </location>
</feature>
<dbReference type="GO" id="GO:0003723">
    <property type="term" value="F:RNA binding"/>
    <property type="evidence" value="ECO:0007669"/>
    <property type="project" value="TreeGrafter"/>
</dbReference>
<accession>A0A9P7V3J4</accession>
<dbReference type="SMART" id="SM00847">
    <property type="entry name" value="HA2"/>
    <property type="match status" value="1"/>
</dbReference>
<evidence type="ECO:0000313" key="11">
    <source>
        <dbReference type="Proteomes" id="UP001049176"/>
    </source>
</evidence>
<dbReference type="Gene3D" id="1.20.120.1080">
    <property type="match status" value="1"/>
</dbReference>
<evidence type="ECO:0000313" key="10">
    <source>
        <dbReference type="EMBL" id="KAG7099684.1"/>
    </source>
</evidence>
<keyword evidence="5" id="KW-0067">ATP-binding</keyword>
<feature type="region of interest" description="Disordered" evidence="7">
    <location>
        <begin position="511"/>
        <end position="538"/>
    </location>
</feature>